<name>A0AA88J751_FICCA</name>
<protein>
    <submittedName>
        <fullName evidence="1">Uncharacterized protein</fullName>
    </submittedName>
</protein>
<reference evidence="1" key="1">
    <citation type="submission" date="2023-07" db="EMBL/GenBank/DDBJ databases">
        <title>draft genome sequence of fig (Ficus carica).</title>
        <authorList>
            <person name="Takahashi T."/>
            <person name="Nishimura K."/>
        </authorList>
    </citation>
    <scope>NUCLEOTIDE SEQUENCE</scope>
</reference>
<keyword evidence="2" id="KW-1185">Reference proteome</keyword>
<gene>
    <name evidence="1" type="ORF">TIFTF001_032792</name>
</gene>
<evidence type="ECO:0000313" key="1">
    <source>
        <dbReference type="EMBL" id="GMN63712.1"/>
    </source>
</evidence>
<proteinExistence type="predicted"/>
<dbReference type="AlphaFoldDB" id="A0AA88J751"/>
<comment type="caution">
    <text evidence="1">The sequence shown here is derived from an EMBL/GenBank/DDBJ whole genome shotgun (WGS) entry which is preliminary data.</text>
</comment>
<dbReference type="Proteomes" id="UP001187192">
    <property type="component" value="Unassembled WGS sequence"/>
</dbReference>
<sequence length="149" mass="16430">MDKKDTQVIGLGPEPKVTYSNLMGYGLKVIGLRPKVINPKVTCSNQNPYPISFVITEGSLLLQPDLKQHSIGHSIQGSILTNDKLLGKNENPVSKQVKEKFSSMMASKLPRVVPTCHEGGFGPWFELDWTGRPNHSMAARHGKQHVSNV</sequence>
<accession>A0AA88J751</accession>
<organism evidence="1 2">
    <name type="scientific">Ficus carica</name>
    <name type="common">Common fig</name>
    <dbReference type="NCBI Taxonomy" id="3494"/>
    <lineage>
        <taxon>Eukaryota</taxon>
        <taxon>Viridiplantae</taxon>
        <taxon>Streptophyta</taxon>
        <taxon>Embryophyta</taxon>
        <taxon>Tracheophyta</taxon>
        <taxon>Spermatophyta</taxon>
        <taxon>Magnoliopsida</taxon>
        <taxon>eudicotyledons</taxon>
        <taxon>Gunneridae</taxon>
        <taxon>Pentapetalae</taxon>
        <taxon>rosids</taxon>
        <taxon>fabids</taxon>
        <taxon>Rosales</taxon>
        <taxon>Moraceae</taxon>
        <taxon>Ficeae</taxon>
        <taxon>Ficus</taxon>
    </lineage>
</organism>
<evidence type="ECO:0000313" key="2">
    <source>
        <dbReference type="Proteomes" id="UP001187192"/>
    </source>
</evidence>
<dbReference type="EMBL" id="BTGU01000157">
    <property type="protein sequence ID" value="GMN63712.1"/>
    <property type="molecule type" value="Genomic_DNA"/>
</dbReference>